<dbReference type="CDD" id="cd02947">
    <property type="entry name" value="TRX_family"/>
    <property type="match status" value="1"/>
</dbReference>
<keyword evidence="6" id="KW-0676">Redox-active center</keyword>
<dbReference type="PANTHER" id="PTHR10438">
    <property type="entry name" value="THIOREDOXIN"/>
    <property type="match status" value="1"/>
</dbReference>
<evidence type="ECO:0000256" key="1">
    <source>
        <dbReference type="ARBA" id="ARBA00004496"/>
    </source>
</evidence>
<gene>
    <name evidence="8" type="ORF">CJ030_MR8G006745</name>
</gene>
<comment type="subcellular location">
    <subcellularLocation>
        <location evidence="1">Cytoplasm</location>
    </subcellularLocation>
</comment>
<accession>A0A6A1UP16</accession>
<dbReference type="InterPro" id="IPR050620">
    <property type="entry name" value="Thioredoxin_H-type-like"/>
</dbReference>
<dbReference type="InterPro" id="IPR036249">
    <property type="entry name" value="Thioredoxin-like_sf"/>
</dbReference>
<dbReference type="GO" id="GO:0005737">
    <property type="term" value="C:cytoplasm"/>
    <property type="evidence" value="ECO:0007669"/>
    <property type="project" value="UniProtKB-SubCell"/>
</dbReference>
<dbReference type="OrthoDB" id="2121326at2759"/>
<dbReference type="Gene3D" id="3.40.30.10">
    <property type="entry name" value="Glutaredoxin"/>
    <property type="match status" value="1"/>
</dbReference>
<sequence>MEPIVANMANTYPNVTFLGVNVNSLMSVVDANCAQQMPTFLFLKGGTRVDIVVGANPSQLQQTLGRHTWFAEYTGQRRTVAPYTVAGDIDNKTLLDSRLNYPGRV</sequence>
<dbReference type="EMBL" id="RXIC02000026">
    <property type="protein sequence ID" value="KAB1201936.1"/>
    <property type="molecule type" value="Genomic_DNA"/>
</dbReference>
<keyword evidence="3" id="KW-0963">Cytoplasm</keyword>
<evidence type="ECO:0000313" key="9">
    <source>
        <dbReference type="Proteomes" id="UP000516437"/>
    </source>
</evidence>
<dbReference type="InterPro" id="IPR013766">
    <property type="entry name" value="Thioredoxin_domain"/>
</dbReference>
<evidence type="ECO:0000256" key="4">
    <source>
        <dbReference type="ARBA" id="ARBA00022982"/>
    </source>
</evidence>
<dbReference type="Pfam" id="PF00085">
    <property type="entry name" value="Thioredoxin"/>
    <property type="match status" value="1"/>
</dbReference>
<organism evidence="8 9">
    <name type="scientific">Morella rubra</name>
    <name type="common">Chinese bayberry</name>
    <dbReference type="NCBI Taxonomy" id="262757"/>
    <lineage>
        <taxon>Eukaryota</taxon>
        <taxon>Viridiplantae</taxon>
        <taxon>Streptophyta</taxon>
        <taxon>Embryophyta</taxon>
        <taxon>Tracheophyta</taxon>
        <taxon>Spermatophyta</taxon>
        <taxon>Magnoliopsida</taxon>
        <taxon>eudicotyledons</taxon>
        <taxon>Gunneridae</taxon>
        <taxon>Pentapetalae</taxon>
        <taxon>rosids</taxon>
        <taxon>fabids</taxon>
        <taxon>Fagales</taxon>
        <taxon>Myricaceae</taxon>
        <taxon>Morella</taxon>
    </lineage>
</organism>
<proteinExistence type="predicted"/>
<keyword evidence="5" id="KW-1015">Disulfide bond</keyword>
<name>A0A6A1UP16_9ROSI</name>
<evidence type="ECO:0000256" key="6">
    <source>
        <dbReference type="ARBA" id="ARBA00023284"/>
    </source>
</evidence>
<evidence type="ECO:0000259" key="7">
    <source>
        <dbReference type="Pfam" id="PF00085"/>
    </source>
</evidence>
<dbReference type="AlphaFoldDB" id="A0A6A1UP16"/>
<dbReference type="SUPFAM" id="SSF52833">
    <property type="entry name" value="Thioredoxin-like"/>
    <property type="match status" value="1"/>
</dbReference>
<dbReference type="PANTHER" id="PTHR10438:SF453">
    <property type="entry name" value="THIOREDOXIN H4-RELATED"/>
    <property type="match status" value="1"/>
</dbReference>
<feature type="domain" description="Thioredoxin" evidence="7">
    <location>
        <begin position="1"/>
        <end position="64"/>
    </location>
</feature>
<reference evidence="8 9" key="1">
    <citation type="journal article" date="2019" name="Plant Biotechnol. J.">
        <title>The red bayberry genome and genetic basis of sex determination.</title>
        <authorList>
            <person name="Jia H.M."/>
            <person name="Jia H.J."/>
            <person name="Cai Q.L."/>
            <person name="Wang Y."/>
            <person name="Zhao H.B."/>
            <person name="Yang W.F."/>
            <person name="Wang G.Y."/>
            <person name="Li Y.H."/>
            <person name="Zhan D.L."/>
            <person name="Shen Y.T."/>
            <person name="Niu Q.F."/>
            <person name="Chang L."/>
            <person name="Qiu J."/>
            <person name="Zhao L."/>
            <person name="Xie H.B."/>
            <person name="Fu W.Y."/>
            <person name="Jin J."/>
            <person name="Li X.W."/>
            <person name="Jiao Y."/>
            <person name="Zhou C.C."/>
            <person name="Tu T."/>
            <person name="Chai C.Y."/>
            <person name="Gao J.L."/>
            <person name="Fan L.J."/>
            <person name="van de Weg E."/>
            <person name="Wang J.Y."/>
            <person name="Gao Z.S."/>
        </authorList>
    </citation>
    <scope>NUCLEOTIDE SEQUENCE [LARGE SCALE GENOMIC DNA]</scope>
    <source>
        <tissue evidence="8">Leaves</tissue>
    </source>
</reference>
<keyword evidence="2" id="KW-0813">Transport</keyword>
<dbReference type="Proteomes" id="UP000516437">
    <property type="component" value="Chromosome 8"/>
</dbReference>
<comment type="caution">
    <text evidence="8">The sequence shown here is derived from an EMBL/GenBank/DDBJ whole genome shotgun (WGS) entry which is preliminary data.</text>
</comment>
<protein>
    <submittedName>
        <fullName evidence="8">Thioredoxin H-type</fullName>
    </submittedName>
</protein>
<evidence type="ECO:0000256" key="5">
    <source>
        <dbReference type="ARBA" id="ARBA00023157"/>
    </source>
</evidence>
<keyword evidence="9" id="KW-1185">Reference proteome</keyword>
<evidence type="ECO:0000256" key="2">
    <source>
        <dbReference type="ARBA" id="ARBA00022448"/>
    </source>
</evidence>
<evidence type="ECO:0000256" key="3">
    <source>
        <dbReference type="ARBA" id="ARBA00022490"/>
    </source>
</evidence>
<evidence type="ECO:0000313" key="8">
    <source>
        <dbReference type="EMBL" id="KAB1201936.1"/>
    </source>
</evidence>
<keyword evidence="4" id="KW-0249">Electron transport</keyword>